<keyword evidence="3" id="KW-1185">Reference proteome</keyword>
<dbReference type="OrthoDB" id="2440835at2"/>
<feature type="transmembrane region" description="Helical" evidence="1">
    <location>
        <begin position="108"/>
        <end position="129"/>
    </location>
</feature>
<name>A0A2P6MLQ1_ALKUR</name>
<evidence type="ECO:0000313" key="2">
    <source>
        <dbReference type="EMBL" id="PRO67188.1"/>
    </source>
</evidence>
<dbReference type="RefSeq" id="WP_105957572.1">
    <property type="nucleotide sequence ID" value="NZ_PVNS01000001.1"/>
</dbReference>
<dbReference type="Proteomes" id="UP000243650">
    <property type="component" value="Unassembled WGS sequence"/>
</dbReference>
<dbReference type="EMBL" id="PVNS01000001">
    <property type="protein sequence ID" value="PRO67188.1"/>
    <property type="molecule type" value="Genomic_DNA"/>
</dbReference>
<feature type="transmembrane region" description="Helical" evidence="1">
    <location>
        <begin position="51"/>
        <end position="72"/>
    </location>
</feature>
<proteinExistence type="predicted"/>
<feature type="transmembrane region" description="Helical" evidence="1">
    <location>
        <begin position="149"/>
        <end position="165"/>
    </location>
</feature>
<evidence type="ECO:0000313" key="3">
    <source>
        <dbReference type="Proteomes" id="UP000243650"/>
    </source>
</evidence>
<evidence type="ECO:0000256" key="1">
    <source>
        <dbReference type="SAM" id="Phobius"/>
    </source>
</evidence>
<organism evidence="2 3">
    <name type="scientific">Alkalicoccus urumqiensis</name>
    <name type="common">Bacillus urumqiensis</name>
    <dbReference type="NCBI Taxonomy" id="1548213"/>
    <lineage>
        <taxon>Bacteria</taxon>
        <taxon>Bacillati</taxon>
        <taxon>Bacillota</taxon>
        <taxon>Bacilli</taxon>
        <taxon>Bacillales</taxon>
        <taxon>Bacillaceae</taxon>
        <taxon>Alkalicoccus</taxon>
    </lineage>
</organism>
<feature type="transmembrane region" description="Helical" evidence="1">
    <location>
        <begin position="177"/>
        <end position="200"/>
    </location>
</feature>
<keyword evidence="1" id="KW-1133">Transmembrane helix</keyword>
<feature type="transmembrane region" description="Helical" evidence="1">
    <location>
        <begin position="78"/>
        <end position="101"/>
    </location>
</feature>
<keyword evidence="1" id="KW-0472">Membrane</keyword>
<dbReference type="AlphaFoldDB" id="A0A2P6MLQ1"/>
<protein>
    <recommendedName>
        <fullName evidence="4">Prolipoprotein diacylglyceryl transferase</fullName>
    </recommendedName>
</protein>
<gene>
    <name evidence="2" type="ORF">C6I21_01105</name>
</gene>
<evidence type="ECO:0008006" key="4">
    <source>
        <dbReference type="Google" id="ProtNLM"/>
    </source>
</evidence>
<sequence length="234" mass="25614">MNGVLSIGPFTITQTMLAVAASLAGAYLYVRYGTQLQEEKYTAVREAGINVLTMGLITFMFGTAVIRFPLLLSDPLAVLSYPGGADELLLSGVVMAVYSVWQRKKLSLSGNALAVQVFTILIAAEIGFHFLQPSTGSGTAVLPVENHPISAYIITAGAVFLYWLHHRTKRMELQITAVLGMWALSRWMIGFFDAGHTFFMVPVPGMYFWVPAAGAAVAVVFQRMNTKQVKTWKN</sequence>
<keyword evidence="1" id="KW-0812">Transmembrane</keyword>
<comment type="caution">
    <text evidence="2">The sequence shown here is derived from an EMBL/GenBank/DDBJ whole genome shotgun (WGS) entry which is preliminary data.</text>
</comment>
<feature type="transmembrane region" description="Helical" evidence="1">
    <location>
        <begin position="12"/>
        <end position="30"/>
    </location>
</feature>
<accession>A0A2P6MLQ1</accession>
<feature type="transmembrane region" description="Helical" evidence="1">
    <location>
        <begin position="206"/>
        <end position="224"/>
    </location>
</feature>
<reference evidence="2 3" key="1">
    <citation type="submission" date="2018-03" db="EMBL/GenBank/DDBJ databases">
        <title>Bacillus urumqiensis sp. nov., a moderately haloalkaliphilic bacterium isolated from a salt lake.</title>
        <authorList>
            <person name="Zhao B."/>
            <person name="Liao Z."/>
        </authorList>
    </citation>
    <scope>NUCLEOTIDE SEQUENCE [LARGE SCALE GENOMIC DNA]</scope>
    <source>
        <strain evidence="2 3">BZ-SZ-XJ18</strain>
    </source>
</reference>